<dbReference type="SUPFAM" id="SSF50715">
    <property type="entry name" value="Ribosomal protein L25-like"/>
    <property type="match status" value="1"/>
</dbReference>
<dbReference type="EMBL" id="AAFI02000035">
    <property type="protein sequence ID" value="EAL67370.1"/>
    <property type="molecule type" value="Genomic_DNA"/>
</dbReference>
<keyword evidence="5" id="KW-1185">Reference proteome</keyword>
<protein>
    <recommendedName>
        <fullName evidence="3">Large ribosomal subunit protein bL25 L25 domain-containing protein</fullName>
    </recommendedName>
</protein>
<dbReference type="GeneID" id="8622487"/>
<dbReference type="GO" id="GO:1990904">
    <property type="term" value="C:ribonucleoprotein complex"/>
    <property type="evidence" value="ECO:0007669"/>
    <property type="project" value="UniProtKB-KW"/>
</dbReference>
<dbReference type="AlphaFoldDB" id="Q54VK2"/>
<accession>Q54VK2</accession>
<dbReference type="Pfam" id="PF01386">
    <property type="entry name" value="Ribosomal_L25p"/>
    <property type="match status" value="1"/>
</dbReference>
<dbReference type="eggNOG" id="ENOG502RHF5">
    <property type="taxonomic scope" value="Eukaryota"/>
</dbReference>
<dbReference type="dictyBase" id="DDB_G0280287"/>
<dbReference type="InterPro" id="IPR029751">
    <property type="entry name" value="Ribosomal_L25_dom"/>
</dbReference>
<dbReference type="PaxDb" id="44689-DDB0206492"/>
<dbReference type="GO" id="GO:0006412">
    <property type="term" value="P:translation"/>
    <property type="evidence" value="ECO:0007669"/>
    <property type="project" value="InterPro"/>
</dbReference>
<comment type="caution">
    <text evidence="4">The sequence shown here is derived from an EMBL/GenBank/DDBJ whole genome shotgun (WGS) entry which is preliminary data.</text>
</comment>
<dbReference type="GO" id="GO:0003735">
    <property type="term" value="F:structural constituent of ribosome"/>
    <property type="evidence" value="ECO:0007669"/>
    <property type="project" value="InterPro"/>
</dbReference>
<dbReference type="RefSeq" id="XP_641353.1">
    <property type="nucleotide sequence ID" value="XM_636261.1"/>
</dbReference>
<evidence type="ECO:0000313" key="4">
    <source>
        <dbReference type="EMBL" id="EAL67370.1"/>
    </source>
</evidence>
<feature type="domain" description="Large ribosomal subunit protein bL25 L25" evidence="3">
    <location>
        <begin position="49"/>
        <end position="134"/>
    </location>
</feature>
<dbReference type="SMR" id="Q54VK2"/>
<organism evidence="4 5">
    <name type="scientific">Dictyostelium discoideum</name>
    <name type="common">Social amoeba</name>
    <dbReference type="NCBI Taxonomy" id="44689"/>
    <lineage>
        <taxon>Eukaryota</taxon>
        <taxon>Amoebozoa</taxon>
        <taxon>Evosea</taxon>
        <taxon>Eumycetozoa</taxon>
        <taxon>Dictyostelia</taxon>
        <taxon>Dictyosteliales</taxon>
        <taxon>Dictyosteliaceae</taxon>
        <taxon>Dictyostelium</taxon>
    </lineage>
</organism>
<dbReference type="Gene3D" id="2.40.240.10">
    <property type="entry name" value="Ribosomal Protein L25, Chain P"/>
    <property type="match status" value="1"/>
</dbReference>
<evidence type="ECO:0000256" key="2">
    <source>
        <dbReference type="ARBA" id="ARBA00023274"/>
    </source>
</evidence>
<keyword evidence="2" id="KW-0687">Ribonucleoprotein</keyword>
<dbReference type="GO" id="GO:0005840">
    <property type="term" value="C:ribosome"/>
    <property type="evidence" value="ECO:0007669"/>
    <property type="project" value="UniProtKB-KW"/>
</dbReference>
<dbReference type="InterPro" id="IPR011035">
    <property type="entry name" value="Ribosomal_bL25/Gln-tRNA_synth"/>
</dbReference>
<dbReference type="HOGENOM" id="CLU_1374439_0_0_1"/>
<dbReference type="InParanoid" id="Q54VK2"/>
<dbReference type="Proteomes" id="UP000002195">
    <property type="component" value="Unassembled WGS sequence"/>
</dbReference>
<dbReference type="OMA" id="ITERAMF"/>
<reference evidence="4 5" key="1">
    <citation type="journal article" date="2005" name="Nature">
        <title>The genome of the social amoeba Dictyostelium discoideum.</title>
        <authorList>
            <consortium name="The Dictyostelium discoideum Sequencing Consortium"/>
            <person name="Eichinger L."/>
            <person name="Pachebat J.A."/>
            <person name="Glockner G."/>
            <person name="Rajandream M.A."/>
            <person name="Sucgang R."/>
            <person name="Berriman M."/>
            <person name="Song J."/>
            <person name="Olsen R."/>
            <person name="Szafranski K."/>
            <person name="Xu Q."/>
            <person name="Tunggal B."/>
            <person name="Kummerfeld S."/>
            <person name="Madera M."/>
            <person name="Konfortov B.A."/>
            <person name="Rivero F."/>
            <person name="Bankier A.T."/>
            <person name="Lehmann R."/>
            <person name="Hamlin N."/>
            <person name="Davies R."/>
            <person name="Gaudet P."/>
            <person name="Fey P."/>
            <person name="Pilcher K."/>
            <person name="Chen G."/>
            <person name="Saunders D."/>
            <person name="Sodergren E."/>
            <person name="Davis P."/>
            <person name="Kerhornou A."/>
            <person name="Nie X."/>
            <person name="Hall N."/>
            <person name="Anjard C."/>
            <person name="Hemphill L."/>
            <person name="Bason N."/>
            <person name="Farbrother P."/>
            <person name="Desany B."/>
            <person name="Just E."/>
            <person name="Morio T."/>
            <person name="Rost R."/>
            <person name="Churcher C."/>
            <person name="Cooper J."/>
            <person name="Haydock S."/>
            <person name="van Driessche N."/>
            <person name="Cronin A."/>
            <person name="Goodhead I."/>
            <person name="Muzny D."/>
            <person name="Mourier T."/>
            <person name="Pain A."/>
            <person name="Lu M."/>
            <person name="Harper D."/>
            <person name="Lindsay R."/>
            <person name="Hauser H."/>
            <person name="James K."/>
            <person name="Quiles M."/>
            <person name="Madan Babu M."/>
            <person name="Saito T."/>
            <person name="Buchrieser C."/>
            <person name="Wardroper A."/>
            <person name="Felder M."/>
            <person name="Thangavelu M."/>
            <person name="Johnson D."/>
            <person name="Knights A."/>
            <person name="Loulseged H."/>
            <person name="Mungall K."/>
            <person name="Oliver K."/>
            <person name="Price C."/>
            <person name="Quail M.A."/>
            <person name="Urushihara H."/>
            <person name="Hernandez J."/>
            <person name="Rabbinowitsch E."/>
            <person name="Steffen D."/>
            <person name="Sanders M."/>
            <person name="Ma J."/>
            <person name="Kohara Y."/>
            <person name="Sharp S."/>
            <person name="Simmonds M."/>
            <person name="Spiegler S."/>
            <person name="Tivey A."/>
            <person name="Sugano S."/>
            <person name="White B."/>
            <person name="Walker D."/>
            <person name="Woodward J."/>
            <person name="Winckler T."/>
            <person name="Tanaka Y."/>
            <person name="Shaulsky G."/>
            <person name="Schleicher M."/>
            <person name="Weinstock G."/>
            <person name="Rosenthal A."/>
            <person name="Cox E.C."/>
            <person name="Chisholm R.L."/>
            <person name="Gibbs R."/>
            <person name="Loomis W.F."/>
            <person name="Platzer M."/>
            <person name="Kay R.R."/>
            <person name="Williams J."/>
            <person name="Dear P.H."/>
            <person name="Noegel A.A."/>
            <person name="Barrell B."/>
            <person name="Kuspa A."/>
        </authorList>
    </citation>
    <scope>NUCLEOTIDE SEQUENCE [LARGE SCALE GENOMIC DNA]</scope>
    <source>
        <strain evidence="4 5">AX4</strain>
    </source>
</reference>
<dbReference type="KEGG" id="ddi:DDB_G0280287"/>
<keyword evidence="1" id="KW-0689">Ribosomal protein</keyword>
<dbReference type="VEuPathDB" id="AmoebaDB:DDB_G0280287"/>
<sequence>MNSFKSITSLASGLSQSIFKRGFFVRGRNTMEIKDPNAPTTYPIKHLYCFDRKVKGKAGAKLVRYNDFVPATITGGGLPLKNISIEWGRINGLISSKKFYKERKFLLNIDDKEKIIGKLSHAQLHPITERAMFIKFCRSAEDPETFKSEELPHLTRERNRIEKFQAGRVIRRAKVDLQKIDLSFKPAIKKSDLLKDRLE</sequence>
<gene>
    <name evidence="4" type="ORF">DDB_G0280287</name>
</gene>
<proteinExistence type="predicted"/>
<evidence type="ECO:0000259" key="3">
    <source>
        <dbReference type="Pfam" id="PF01386"/>
    </source>
</evidence>
<evidence type="ECO:0000313" key="5">
    <source>
        <dbReference type="Proteomes" id="UP000002195"/>
    </source>
</evidence>
<evidence type="ECO:0000256" key="1">
    <source>
        <dbReference type="ARBA" id="ARBA00022980"/>
    </source>
</evidence>
<dbReference type="InterPro" id="IPR020056">
    <property type="entry name" value="Rbsml_bL25/Gln-tRNA_synth_N"/>
</dbReference>
<name>Q54VK2_DICDI</name>